<name>A0ABQ9DX23_TEGGR</name>
<reference evidence="3 4" key="1">
    <citation type="submission" date="2022-12" db="EMBL/GenBank/DDBJ databases">
        <title>Chromosome-level genome of Tegillarca granosa.</title>
        <authorList>
            <person name="Kim J."/>
        </authorList>
    </citation>
    <scope>NUCLEOTIDE SEQUENCE [LARGE SCALE GENOMIC DNA]</scope>
    <source>
        <strain evidence="3">Teg-2019</strain>
        <tissue evidence="3">Adductor muscle</tissue>
    </source>
</reference>
<keyword evidence="4" id="KW-1185">Reference proteome</keyword>
<dbReference type="InterPro" id="IPR036291">
    <property type="entry name" value="NAD(P)-bd_dom_sf"/>
</dbReference>
<sequence length="200" mass="21669">MATPSDHKILDGKVAIVTGASSGIGKAIACALARSGAKVALAARRVERLQEMQKDIEKDDGIAIALKTDVTKREEVKEMVKHTESVLGPVDIIVNNAGIMYYTMMKNLHEDEWEKQIDINIKGLTNCIGAVLTGMIDRKCGHIVNLSSDAGRRARDAYDGSSSCKILEPEDIANAVVYTVSQPEYVGVNEILVEPREGCV</sequence>
<keyword evidence="1" id="KW-0560">Oxidoreductase</keyword>
<comment type="similarity">
    <text evidence="2">Belongs to the short-chain dehydrogenases/reductases (SDR) family. 17-beta-HSD 3 subfamily.</text>
</comment>
<dbReference type="PANTHER" id="PTHR43086:SF3">
    <property type="entry name" value="NADP-DEPENDENT 3-HYDROXY ACID DEHYDROGENASE YDFG"/>
    <property type="match status" value="1"/>
</dbReference>
<organism evidence="3 4">
    <name type="scientific">Tegillarca granosa</name>
    <name type="common">Malaysian cockle</name>
    <name type="synonym">Anadara granosa</name>
    <dbReference type="NCBI Taxonomy" id="220873"/>
    <lineage>
        <taxon>Eukaryota</taxon>
        <taxon>Metazoa</taxon>
        <taxon>Spiralia</taxon>
        <taxon>Lophotrochozoa</taxon>
        <taxon>Mollusca</taxon>
        <taxon>Bivalvia</taxon>
        <taxon>Autobranchia</taxon>
        <taxon>Pteriomorphia</taxon>
        <taxon>Arcoida</taxon>
        <taxon>Arcoidea</taxon>
        <taxon>Arcidae</taxon>
        <taxon>Tegillarca</taxon>
    </lineage>
</organism>
<comment type="caution">
    <text evidence="3">The sequence shown here is derived from an EMBL/GenBank/DDBJ whole genome shotgun (WGS) entry which is preliminary data.</text>
</comment>
<accession>A0ABQ9DX23</accession>
<proteinExistence type="inferred from homology"/>
<dbReference type="EMBL" id="JARBDR010000923">
    <property type="protein sequence ID" value="KAJ8297814.1"/>
    <property type="molecule type" value="Genomic_DNA"/>
</dbReference>
<evidence type="ECO:0000256" key="1">
    <source>
        <dbReference type="ARBA" id="ARBA00023002"/>
    </source>
</evidence>
<dbReference type="Pfam" id="PF00106">
    <property type="entry name" value="adh_short"/>
    <property type="match status" value="1"/>
</dbReference>
<dbReference type="Proteomes" id="UP001217089">
    <property type="component" value="Unassembled WGS sequence"/>
</dbReference>
<protein>
    <submittedName>
        <fullName evidence="3">Uncharacterized protein</fullName>
    </submittedName>
</protein>
<evidence type="ECO:0000256" key="2">
    <source>
        <dbReference type="ARBA" id="ARBA00038261"/>
    </source>
</evidence>
<dbReference type="PANTHER" id="PTHR43086">
    <property type="entry name" value="VERY-LONG-CHAIN 3-OXOOACYL-COA REDUCTASE"/>
    <property type="match status" value="1"/>
</dbReference>
<dbReference type="Gene3D" id="3.40.50.720">
    <property type="entry name" value="NAD(P)-binding Rossmann-like Domain"/>
    <property type="match status" value="1"/>
</dbReference>
<dbReference type="PRINTS" id="PR00081">
    <property type="entry name" value="GDHRDH"/>
</dbReference>
<dbReference type="InterPro" id="IPR002347">
    <property type="entry name" value="SDR_fam"/>
</dbReference>
<evidence type="ECO:0000313" key="4">
    <source>
        <dbReference type="Proteomes" id="UP001217089"/>
    </source>
</evidence>
<evidence type="ECO:0000313" key="3">
    <source>
        <dbReference type="EMBL" id="KAJ8297814.1"/>
    </source>
</evidence>
<gene>
    <name evidence="3" type="ORF">KUTeg_024345</name>
</gene>
<dbReference type="SUPFAM" id="SSF51735">
    <property type="entry name" value="NAD(P)-binding Rossmann-fold domains"/>
    <property type="match status" value="1"/>
</dbReference>